<comment type="cofactor">
    <cofactor evidence="2">
        <name>Mg(2+)</name>
        <dbReference type="ChEBI" id="CHEBI:18420"/>
    </cofactor>
</comment>
<dbReference type="InterPro" id="IPR000086">
    <property type="entry name" value="NUDIX_hydrolase_dom"/>
</dbReference>
<dbReference type="Pfam" id="PF00293">
    <property type="entry name" value="NUDIX"/>
    <property type="match status" value="1"/>
</dbReference>
<evidence type="ECO:0000256" key="7">
    <source>
        <dbReference type="RuleBase" id="RU003476"/>
    </source>
</evidence>
<gene>
    <name evidence="9" type="ORF">DC3_17870</name>
</gene>
<comment type="cofactor">
    <cofactor evidence="1">
        <name>Mn(2+)</name>
        <dbReference type="ChEBI" id="CHEBI:29035"/>
    </cofactor>
</comment>
<keyword evidence="10" id="KW-1185">Reference proteome</keyword>
<comment type="caution">
    <text evidence="9">The sequence shown here is derived from an EMBL/GenBank/DDBJ whole genome shotgun (WGS) entry which is preliminary data.</text>
</comment>
<accession>A0A511N001</accession>
<evidence type="ECO:0000256" key="4">
    <source>
        <dbReference type="ARBA" id="ARBA00022801"/>
    </source>
</evidence>
<feature type="domain" description="Nudix hydrolase" evidence="8">
    <location>
        <begin position="25"/>
        <end position="156"/>
    </location>
</feature>
<dbReference type="GO" id="GO:0010945">
    <property type="term" value="F:coenzyme A diphosphatase activity"/>
    <property type="evidence" value="ECO:0007669"/>
    <property type="project" value="InterPro"/>
</dbReference>
<name>A0A511N001_DEIC1</name>
<evidence type="ECO:0000259" key="8">
    <source>
        <dbReference type="PROSITE" id="PS51462"/>
    </source>
</evidence>
<dbReference type="PANTHER" id="PTHR12992:SF11">
    <property type="entry name" value="MITOCHONDRIAL COENZYME A DIPHOSPHATASE NUDT8"/>
    <property type="match status" value="1"/>
</dbReference>
<dbReference type="PROSITE" id="PS51462">
    <property type="entry name" value="NUDIX"/>
    <property type="match status" value="1"/>
</dbReference>
<dbReference type="InterPro" id="IPR015797">
    <property type="entry name" value="NUDIX_hydrolase-like_dom_sf"/>
</dbReference>
<dbReference type="Gene3D" id="3.90.79.10">
    <property type="entry name" value="Nucleoside Triphosphate Pyrophosphohydrolase"/>
    <property type="match status" value="1"/>
</dbReference>
<dbReference type="PANTHER" id="PTHR12992">
    <property type="entry name" value="NUDIX HYDROLASE"/>
    <property type="match status" value="1"/>
</dbReference>
<dbReference type="PRINTS" id="PR00502">
    <property type="entry name" value="NUDIXFAMILY"/>
</dbReference>
<evidence type="ECO:0000256" key="2">
    <source>
        <dbReference type="ARBA" id="ARBA00001946"/>
    </source>
</evidence>
<evidence type="ECO:0000256" key="1">
    <source>
        <dbReference type="ARBA" id="ARBA00001936"/>
    </source>
</evidence>
<keyword evidence="5" id="KW-0460">Magnesium</keyword>
<dbReference type="AlphaFoldDB" id="A0A511N001"/>
<protein>
    <submittedName>
        <fullName evidence="9">Coenzyme A pyrophosphatase</fullName>
    </submittedName>
</protein>
<dbReference type="GO" id="GO:0046872">
    <property type="term" value="F:metal ion binding"/>
    <property type="evidence" value="ECO:0007669"/>
    <property type="project" value="UniProtKB-KW"/>
</dbReference>
<reference evidence="9 10" key="1">
    <citation type="submission" date="2019-07" db="EMBL/GenBank/DDBJ databases">
        <title>Whole genome shotgun sequence of Deinococcus cellulosilyticus NBRC 106333.</title>
        <authorList>
            <person name="Hosoyama A."/>
            <person name="Uohara A."/>
            <person name="Ohji S."/>
            <person name="Ichikawa N."/>
        </authorList>
    </citation>
    <scope>NUCLEOTIDE SEQUENCE [LARGE SCALE GENOMIC DNA]</scope>
    <source>
        <strain evidence="9 10">NBRC 106333</strain>
    </source>
</reference>
<dbReference type="SUPFAM" id="SSF55811">
    <property type="entry name" value="Nudix"/>
    <property type="match status" value="1"/>
</dbReference>
<dbReference type="InterPro" id="IPR045121">
    <property type="entry name" value="CoAse"/>
</dbReference>
<evidence type="ECO:0000256" key="6">
    <source>
        <dbReference type="ARBA" id="ARBA00023211"/>
    </source>
</evidence>
<keyword evidence="3" id="KW-0479">Metal-binding</keyword>
<evidence type="ECO:0000313" key="9">
    <source>
        <dbReference type="EMBL" id="GEM46152.1"/>
    </source>
</evidence>
<dbReference type="PROSITE" id="PS00893">
    <property type="entry name" value="NUDIX_BOX"/>
    <property type="match status" value="1"/>
</dbReference>
<sequence length="188" mass="21200">MPSTLLNKILNTLKSRERVTLHLPEYRSAAVLVGFTDEENPRLLLTVRSLDLPSHQGQISFPGGKIEAGETIKEAALREAWEEVGLDPKVVQVHGLWDDTFTPLGFHVTPVIATLPANYPFALSSEVAEILLVPVADLLHLPPETLERQFKGRTHLIYTYPWKGHRIWGMTGRIIHGVLHPELHPREY</sequence>
<dbReference type="OrthoDB" id="9802805at2"/>
<evidence type="ECO:0000256" key="3">
    <source>
        <dbReference type="ARBA" id="ARBA00022723"/>
    </source>
</evidence>
<keyword evidence="6" id="KW-0464">Manganese</keyword>
<comment type="similarity">
    <text evidence="7">Belongs to the Nudix hydrolase family.</text>
</comment>
<dbReference type="InterPro" id="IPR020476">
    <property type="entry name" value="Nudix_hydrolase"/>
</dbReference>
<keyword evidence="4 7" id="KW-0378">Hydrolase</keyword>
<evidence type="ECO:0000313" key="10">
    <source>
        <dbReference type="Proteomes" id="UP000321306"/>
    </source>
</evidence>
<dbReference type="RefSeq" id="WP_146884030.1">
    <property type="nucleotide sequence ID" value="NZ_BJXB01000006.1"/>
</dbReference>
<proteinExistence type="inferred from homology"/>
<evidence type="ECO:0000256" key="5">
    <source>
        <dbReference type="ARBA" id="ARBA00022842"/>
    </source>
</evidence>
<dbReference type="CDD" id="cd03426">
    <property type="entry name" value="NUDIX_CoAse_Nudt7"/>
    <property type="match status" value="1"/>
</dbReference>
<dbReference type="InterPro" id="IPR020084">
    <property type="entry name" value="NUDIX_hydrolase_CS"/>
</dbReference>
<dbReference type="EMBL" id="BJXB01000006">
    <property type="protein sequence ID" value="GEM46152.1"/>
    <property type="molecule type" value="Genomic_DNA"/>
</dbReference>
<dbReference type="Proteomes" id="UP000321306">
    <property type="component" value="Unassembled WGS sequence"/>
</dbReference>
<organism evidence="9 10">
    <name type="scientific">Deinococcus cellulosilyticus (strain DSM 18568 / NBRC 106333 / KACC 11606 / 5516J-15)</name>
    <dbReference type="NCBI Taxonomy" id="1223518"/>
    <lineage>
        <taxon>Bacteria</taxon>
        <taxon>Thermotogati</taxon>
        <taxon>Deinococcota</taxon>
        <taxon>Deinococci</taxon>
        <taxon>Deinococcales</taxon>
        <taxon>Deinococcaceae</taxon>
        <taxon>Deinococcus</taxon>
    </lineage>
</organism>